<gene>
    <name evidence="1" type="primary">cbiA_1</name>
    <name evidence="1" type="ORF">Mgrana_02379</name>
</gene>
<dbReference type="OrthoDB" id="9764035at2"/>
<proteinExistence type="predicted"/>
<comment type="caution">
    <text evidence="1">The sequence shown here is derived from an EMBL/GenBank/DDBJ whole genome shotgun (WGS) entry which is preliminary data.</text>
</comment>
<dbReference type="GO" id="GO:0043802">
    <property type="term" value="F:hydrogenobyrinic acid a,c-diamide synthase (glutamine-hydrolysing) activity"/>
    <property type="evidence" value="ECO:0007669"/>
    <property type="project" value="UniProtKB-EC"/>
</dbReference>
<keyword evidence="2" id="KW-1185">Reference proteome</keyword>
<dbReference type="RefSeq" id="WP_119357839.1">
    <property type="nucleotide sequence ID" value="NZ_QWLB01000034.1"/>
</dbReference>
<keyword evidence="1" id="KW-0436">Ligase</keyword>
<dbReference type="PROSITE" id="PS51274">
    <property type="entry name" value="GATASE_COBBQ"/>
    <property type="match status" value="1"/>
</dbReference>
<organism evidence="1 2">
    <name type="scientific">Meiothermus granaticius NBRC 107808</name>
    <dbReference type="NCBI Taxonomy" id="1227551"/>
    <lineage>
        <taxon>Bacteria</taxon>
        <taxon>Thermotogati</taxon>
        <taxon>Deinococcota</taxon>
        <taxon>Deinococci</taxon>
        <taxon>Thermales</taxon>
        <taxon>Thermaceae</taxon>
        <taxon>Meiothermus</taxon>
    </lineage>
</organism>
<name>A0A399F6I2_9DEIN</name>
<dbReference type="EMBL" id="QWLB01000034">
    <property type="protein sequence ID" value="RIH91713.1"/>
    <property type="molecule type" value="Genomic_DNA"/>
</dbReference>
<dbReference type="Proteomes" id="UP000266178">
    <property type="component" value="Unassembled WGS sequence"/>
</dbReference>
<protein>
    <submittedName>
        <fullName evidence="1">Cobyrinate a,c-diamide synthase</fullName>
        <ecNumber evidence="1">6.3.5.9</ecNumber>
    </submittedName>
</protein>
<dbReference type="EC" id="6.3.5.9" evidence="1"/>
<reference evidence="1 2" key="1">
    <citation type="submission" date="2018-08" db="EMBL/GenBank/DDBJ databases">
        <title>Meiothermus granaticius genome AF-68 sequencing project.</title>
        <authorList>
            <person name="Da Costa M.S."/>
            <person name="Albuquerque L."/>
            <person name="Raposo P."/>
            <person name="Froufe H.J.C."/>
            <person name="Barroso C.S."/>
            <person name="Egas C."/>
        </authorList>
    </citation>
    <scope>NUCLEOTIDE SEQUENCE [LARGE SCALE GENOMIC DNA]</scope>
    <source>
        <strain evidence="1 2">AF-68</strain>
    </source>
</reference>
<sequence length="86" mass="9561">MLNQLVLDYHEVGGLAASPLAKRGWRAKGHEFHYSAREALPPAAWRLVEGEGLEGYAAGRVLASYVHLYFPSQPRLAQRFVQEALA</sequence>
<accession>A0A399F6I2</accession>
<evidence type="ECO:0000313" key="1">
    <source>
        <dbReference type="EMBL" id="RIH91713.1"/>
    </source>
</evidence>
<dbReference type="AlphaFoldDB" id="A0A399F6I2"/>
<dbReference type="InterPro" id="IPR029062">
    <property type="entry name" value="Class_I_gatase-like"/>
</dbReference>
<evidence type="ECO:0000313" key="2">
    <source>
        <dbReference type="Proteomes" id="UP000266178"/>
    </source>
</evidence>
<dbReference type="SUPFAM" id="SSF52317">
    <property type="entry name" value="Class I glutamine amidotransferase-like"/>
    <property type="match status" value="1"/>
</dbReference>